<evidence type="ECO:0008006" key="3">
    <source>
        <dbReference type="Google" id="ProtNLM"/>
    </source>
</evidence>
<evidence type="ECO:0000313" key="2">
    <source>
        <dbReference type="Proteomes" id="UP001610063"/>
    </source>
</evidence>
<reference evidence="1 2" key="1">
    <citation type="journal article" date="2013" name="Int. J. Syst. Evol. Microbiol.">
        <title>Marinoscillum luteum sp. nov., isolated from marine sediment.</title>
        <authorList>
            <person name="Cha I.T."/>
            <person name="Park S.J."/>
            <person name="Kim S.J."/>
            <person name="Kim J.G."/>
            <person name="Jung M.Y."/>
            <person name="Shin K.S."/>
            <person name="Kwon K.K."/>
            <person name="Yang S.H."/>
            <person name="Seo Y.S."/>
            <person name="Rhee S.K."/>
        </authorList>
    </citation>
    <scope>NUCLEOTIDE SEQUENCE [LARGE SCALE GENOMIC DNA]</scope>
    <source>
        <strain evidence="1 2">KCTC 23939</strain>
    </source>
</reference>
<protein>
    <recommendedName>
        <fullName evidence="3">ABC transporter ATPase</fullName>
    </recommendedName>
</protein>
<comment type="caution">
    <text evidence="1">The sequence shown here is derived from an EMBL/GenBank/DDBJ whole genome shotgun (WGS) entry which is preliminary data.</text>
</comment>
<evidence type="ECO:0000313" key="1">
    <source>
        <dbReference type="EMBL" id="MFH6983185.1"/>
    </source>
</evidence>
<proteinExistence type="predicted"/>
<dbReference type="EMBL" id="JBIPKE010000014">
    <property type="protein sequence ID" value="MFH6983185.1"/>
    <property type="molecule type" value="Genomic_DNA"/>
</dbReference>
<keyword evidence="2" id="KW-1185">Reference proteome</keyword>
<sequence length="160" mass="18235">MIAIDEMPDHARIWVYQADRPFSEEERVLIDRSFEAFTGQWAAHGNKLMATYGIQHNQFIVLAVDESYNQASGCSIDASVQVIRQIEQHTGLSLLDRTKVAFLEEGKVKIKPFNQLKAAVEAGEIRKETTVFNNTVQNASEWRTQWAVPAQASWLSRYFS</sequence>
<gene>
    <name evidence="1" type="ORF">ACHKAR_07030</name>
</gene>
<accession>A0ABW7N6F3</accession>
<dbReference type="Proteomes" id="UP001610063">
    <property type="component" value="Unassembled WGS sequence"/>
</dbReference>
<organism evidence="1 2">
    <name type="scientific">Marinoscillum luteum</name>
    <dbReference type="NCBI Taxonomy" id="861051"/>
    <lineage>
        <taxon>Bacteria</taxon>
        <taxon>Pseudomonadati</taxon>
        <taxon>Bacteroidota</taxon>
        <taxon>Cytophagia</taxon>
        <taxon>Cytophagales</taxon>
        <taxon>Reichenbachiellaceae</taxon>
        <taxon>Marinoscillum</taxon>
    </lineage>
</organism>
<name>A0ABW7N6F3_9BACT</name>
<dbReference type="RefSeq" id="WP_159585493.1">
    <property type="nucleotide sequence ID" value="NZ_JBIPKE010000014.1"/>
</dbReference>